<feature type="domain" description="M23ase beta-sheet core" evidence="3">
    <location>
        <begin position="71"/>
        <end position="154"/>
    </location>
</feature>
<dbReference type="Pfam" id="PF01551">
    <property type="entry name" value="Peptidase_M23"/>
    <property type="match status" value="1"/>
</dbReference>
<evidence type="ECO:0000259" key="3">
    <source>
        <dbReference type="Pfam" id="PF01551"/>
    </source>
</evidence>
<dbReference type="SUPFAM" id="SSF51261">
    <property type="entry name" value="Duplicated hybrid motif"/>
    <property type="match status" value="1"/>
</dbReference>
<keyword evidence="5" id="KW-1185">Reference proteome</keyword>
<evidence type="ECO:0000313" key="5">
    <source>
        <dbReference type="Proteomes" id="UP000295258"/>
    </source>
</evidence>
<dbReference type="AlphaFoldDB" id="A0A4R4UDY0"/>
<sequence length="406" mass="43602">MGPVRRTAGLVVVVCSALTIGIASGAAEAASKTSAGPRPDFRAPWPCKQIRDYFHHSSEVSNAIDFNVAGSADLGTPALASAAGTVVSARSNGGYGNEVVVDHGGGWRTRVAHLNTFSVAAGQAVARGQELGKVGSTGNSSGPHLHYEQIADGVRVPIVVDGAAMRYDGQTYRHTSNNCGTISNLAVYRSSEAMFYIRHLDGSGAPRQVRFGQRDDLPAVGHYEDSNFDNLAVYRQSDSAFHIRKANGDPWRIPFGDGTKGDLPAPGRFENSNYDNLAVFRPSNGTFYIRSADGSTLPVPFPNAREGDVPAIGHYENSSYDNLAIYRRSEGAYYIRWASGKVDKIQFGNPGDLPAPGYFQAGRYTNLAVYRPSTSTFHIRMADLSITRIVFGDGSKGDRPAIGKFE</sequence>
<organism evidence="4 5">
    <name type="scientific">Nonomuraea deserti</name>
    <dbReference type="NCBI Taxonomy" id="1848322"/>
    <lineage>
        <taxon>Bacteria</taxon>
        <taxon>Bacillati</taxon>
        <taxon>Actinomycetota</taxon>
        <taxon>Actinomycetes</taxon>
        <taxon>Streptosporangiales</taxon>
        <taxon>Streptosporangiaceae</taxon>
        <taxon>Nonomuraea</taxon>
    </lineage>
</organism>
<accession>A0A4R4UDY0</accession>
<dbReference type="Proteomes" id="UP000295258">
    <property type="component" value="Unassembled WGS sequence"/>
</dbReference>
<dbReference type="EMBL" id="SMKO01000256">
    <property type="protein sequence ID" value="TDC88116.1"/>
    <property type="molecule type" value="Genomic_DNA"/>
</dbReference>
<name>A0A4R4UDY0_9ACTN</name>
<gene>
    <name evidence="4" type="ORF">E1292_46015</name>
</gene>
<comment type="caution">
    <text evidence="4">The sequence shown here is derived from an EMBL/GenBank/DDBJ whole genome shotgun (WGS) entry which is preliminary data.</text>
</comment>
<dbReference type="InterPro" id="IPR016047">
    <property type="entry name" value="M23ase_b-sheet_dom"/>
</dbReference>
<dbReference type="Gene3D" id="2.70.70.10">
    <property type="entry name" value="Glucose Permease (Domain IIA)"/>
    <property type="match status" value="1"/>
</dbReference>
<dbReference type="PANTHER" id="PTHR21666:SF289">
    <property type="entry name" value="L-ALA--D-GLU ENDOPEPTIDASE"/>
    <property type="match status" value="1"/>
</dbReference>
<keyword evidence="1 2" id="KW-0732">Signal</keyword>
<reference evidence="4 5" key="1">
    <citation type="submission" date="2019-03" db="EMBL/GenBank/DDBJ databases">
        <title>Draft genome sequences of novel Actinobacteria.</title>
        <authorList>
            <person name="Sahin N."/>
            <person name="Ay H."/>
            <person name="Saygin H."/>
        </authorList>
    </citation>
    <scope>NUCLEOTIDE SEQUENCE [LARGE SCALE GENOMIC DNA]</scope>
    <source>
        <strain evidence="4 5">KC310</strain>
    </source>
</reference>
<protein>
    <submittedName>
        <fullName evidence="4">M23 family metallopeptidase</fullName>
    </submittedName>
</protein>
<evidence type="ECO:0000256" key="1">
    <source>
        <dbReference type="ARBA" id="ARBA00022729"/>
    </source>
</evidence>
<evidence type="ECO:0000256" key="2">
    <source>
        <dbReference type="SAM" id="SignalP"/>
    </source>
</evidence>
<dbReference type="InterPro" id="IPR011055">
    <property type="entry name" value="Dup_hybrid_motif"/>
</dbReference>
<feature type="signal peptide" evidence="2">
    <location>
        <begin position="1"/>
        <end position="29"/>
    </location>
</feature>
<dbReference type="CDD" id="cd12797">
    <property type="entry name" value="M23_peptidase"/>
    <property type="match status" value="1"/>
</dbReference>
<dbReference type="InterPro" id="IPR050570">
    <property type="entry name" value="Cell_wall_metabolism_enzyme"/>
</dbReference>
<evidence type="ECO:0000313" key="4">
    <source>
        <dbReference type="EMBL" id="TDC88116.1"/>
    </source>
</evidence>
<feature type="chain" id="PRO_5020390777" evidence="2">
    <location>
        <begin position="30"/>
        <end position="406"/>
    </location>
</feature>
<dbReference type="GO" id="GO:0004222">
    <property type="term" value="F:metalloendopeptidase activity"/>
    <property type="evidence" value="ECO:0007669"/>
    <property type="project" value="TreeGrafter"/>
</dbReference>
<proteinExistence type="predicted"/>
<dbReference type="PANTHER" id="PTHR21666">
    <property type="entry name" value="PEPTIDASE-RELATED"/>
    <property type="match status" value="1"/>
</dbReference>